<dbReference type="AlphaFoldDB" id="A0A5R9F4P1"/>
<dbReference type="PANTHER" id="PTHR43309:SF5">
    <property type="entry name" value="5-OXOPROLINASE SUBUNIT C"/>
    <property type="match status" value="1"/>
</dbReference>
<dbReference type="Proteomes" id="UP000308230">
    <property type="component" value="Unassembled WGS sequence"/>
</dbReference>
<dbReference type="SUPFAM" id="SSF50891">
    <property type="entry name" value="Cyclophilin-like"/>
    <property type="match status" value="1"/>
</dbReference>
<evidence type="ECO:0000259" key="5">
    <source>
        <dbReference type="SMART" id="SM00797"/>
    </source>
</evidence>
<evidence type="ECO:0000313" key="7">
    <source>
        <dbReference type="Proteomes" id="UP000308230"/>
    </source>
</evidence>
<keyword evidence="2" id="KW-0378">Hydrolase</keyword>
<keyword evidence="1" id="KW-0547">Nucleotide-binding</keyword>
<comment type="caution">
    <text evidence="6">The sequence shown here is derived from an EMBL/GenBank/DDBJ whole genome shotgun (WGS) entry which is preliminary data.</text>
</comment>
<dbReference type="GO" id="GO:0016787">
    <property type="term" value="F:hydrolase activity"/>
    <property type="evidence" value="ECO:0007669"/>
    <property type="project" value="UniProtKB-KW"/>
</dbReference>
<gene>
    <name evidence="6" type="ORF">FCL54_13880</name>
</gene>
<accession>A0A5R9F4P1</accession>
<dbReference type="GO" id="GO:0016740">
    <property type="term" value="F:transferase activity"/>
    <property type="evidence" value="ECO:0007669"/>
    <property type="project" value="UniProtKB-KW"/>
</dbReference>
<organism evidence="6 7">
    <name type="scientific">Exobacillus caeni</name>
    <dbReference type="NCBI Taxonomy" id="2574798"/>
    <lineage>
        <taxon>Bacteria</taxon>
        <taxon>Bacillati</taxon>
        <taxon>Bacillota</taxon>
        <taxon>Bacilli</taxon>
        <taxon>Bacillales</taxon>
        <taxon>Guptibacillaceae</taxon>
        <taxon>Exobacillus</taxon>
    </lineage>
</organism>
<dbReference type="OrthoDB" id="9782422at2"/>
<dbReference type="NCBIfam" id="TIGR00724">
    <property type="entry name" value="urea_amlyse_rel"/>
    <property type="match status" value="1"/>
</dbReference>
<dbReference type="InterPro" id="IPR052708">
    <property type="entry name" value="PxpC"/>
</dbReference>
<reference evidence="6 7" key="1">
    <citation type="submission" date="2019-04" db="EMBL/GenBank/DDBJ databases">
        <title>Bacillus caeni sp. nov., a bacterium isolated from mangrove sediment.</title>
        <authorList>
            <person name="Huang H."/>
            <person name="Mo K."/>
            <person name="Hu Y."/>
        </authorList>
    </citation>
    <scope>NUCLEOTIDE SEQUENCE [LARGE SCALE GENOMIC DNA]</scope>
    <source>
        <strain evidence="6 7">HB172195</strain>
    </source>
</reference>
<feature type="domain" description="Carboxyltransferase" evidence="5">
    <location>
        <begin position="28"/>
        <end position="302"/>
    </location>
</feature>
<dbReference type="InterPro" id="IPR029000">
    <property type="entry name" value="Cyclophilin-like_dom_sf"/>
</dbReference>
<proteinExistence type="predicted"/>
<dbReference type="RefSeq" id="WP_138127282.1">
    <property type="nucleotide sequence ID" value="NZ_SWLG01000009.1"/>
</dbReference>
<keyword evidence="7" id="KW-1185">Reference proteome</keyword>
<protein>
    <submittedName>
        <fullName evidence="6">Biotin-dependent carboxyltransferase</fullName>
    </submittedName>
</protein>
<keyword evidence="3" id="KW-0067">ATP-binding</keyword>
<sequence>MKNKPLFFVKKPGVYSSFQDLGRWGYQQYGVVVSGAMDSYALQVGNLLVGNERNEAGIEVTLKGPELEIQSTFQIAITGADLSPTLNGEPAPMWKSFEVAKGDVLSFGAPKKGIRAYITVAGGFDVPITMGSKSTYEKAGIGKALKKEDRIEGFETTGKAGIGLVSSEIPDYKKEVEIHVVLGPHQDYFTDEAIHTFFTSVHTVSAQSDRMGYRLDSPKIEHKSNADIYSDAIPLGGIQIPASGQPIILMADRQTTGGYTRIGTVISSDISKLAQLPPGGKIRFKEATVEEAKASVLEIEQELSQIAVRAGVY</sequence>
<dbReference type="GO" id="GO:0005524">
    <property type="term" value="F:ATP binding"/>
    <property type="evidence" value="ECO:0007669"/>
    <property type="project" value="UniProtKB-KW"/>
</dbReference>
<dbReference type="InterPro" id="IPR003778">
    <property type="entry name" value="CT_A_B"/>
</dbReference>
<evidence type="ECO:0000256" key="2">
    <source>
        <dbReference type="ARBA" id="ARBA00022801"/>
    </source>
</evidence>
<dbReference type="SMART" id="SM00797">
    <property type="entry name" value="AHS2"/>
    <property type="match status" value="1"/>
</dbReference>
<dbReference type="Pfam" id="PF02626">
    <property type="entry name" value="CT_A_B"/>
    <property type="match status" value="1"/>
</dbReference>
<evidence type="ECO:0000256" key="3">
    <source>
        <dbReference type="ARBA" id="ARBA00022840"/>
    </source>
</evidence>
<evidence type="ECO:0000256" key="4">
    <source>
        <dbReference type="SAM" id="Coils"/>
    </source>
</evidence>
<dbReference type="Gene3D" id="2.40.100.10">
    <property type="entry name" value="Cyclophilin-like"/>
    <property type="match status" value="1"/>
</dbReference>
<keyword evidence="4" id="KW-0175">Coiled coil</keyword>
<dbReference type="EMBL" id="SWLG01000009">
    <property type="protein sequence ID" value="TLS36608.1"/>
    <property type="molecule type" value="Genomic_DNA"/>
</dbReference>
<keyword evidence="6" id="KW-0808">Transferase</keyword>
<feature type="coiled-coil region" evidence="4">
    <location>
        <begin position="282"/>
        <end position="309"/>
    </location>
</feature>
<dbReference type="PANTHER" id="PTHR43309">
    <property type="entry name" value="5-OXOPROLINASE SUBUNIT C"/>
    <property type="match status" value="1"/>
</dbReference>
<evidence type="ECO:0000313" key="6">
    <source>
        <dbReference type="EMBL" id="TLS36608.1"/>
    </source>
</evidence>
<evidence type="ECO:0000256" key="1">
    <source>
        <dbReference type="ARBA" id="ARBA00022741"/>
    </source>
</evidence>
<name>A0A5R9F4P1_9BACL</name>